<keyword evidence="6 7" id="KW-0137">Centromere</keyword>
<evidence type="ECO:0000313" key="8">
    <source>
        <dbReference type="EMBL" id="SMN21389.1"/>
    </source>
</evidence>
<proteinExistence type="inferred from homology"/>
<evidence type="ECO:0000256" key="5">
    <source>
        <dbReference type="ARBA" id="ARBA00023242"/>
    </source>
</evidence>
<dbReference type="Proteomes" id="UP000196158">
    <property type="component" value="Unassembled WGS sequence"/>
</dbReference>
<dbReference type="GO" id="GO:0000776">
    <property type="term" value="C:kinetochore"/>
    <property type="evidence" value="ECO:0007669"/>
    <property type="project" value="UniProtKB-KW"/>
</dbReference>
<sequence length="362" mass="42378">MNYINTGDYKKELNSLSKANNTISDENLIEQGTRFKDLNTDILQSVQLLSQDYPELVNISEDTSTVNTELPHDKIIDFECLEDKIVEFNKIIMSLRMIYLEQESLDNFLRYTISSNTRDLPIESIDDPKLLTLESEVNTLENDTISERQRELSDIKSRISKKSLSLFKDDCMIKELCIETSEQLEECQDLLEKIDQVQHTMKKNEVRRGQDKIDKITKTYEKWQTIKEQTKLQEQLSKQLEDTVMLKTLNNLSTDTGKKTESDAIVRYKTITKLVNLLEKYLLPTFPNVKDLKIEPFDHTITFIVIDKIEKEYKVHITLDEQKNSLQDIAIPDNSIMAHQIMKLYYGECNIYKVIYYISTRI</sequence>
<comment type="subcellular location">
    <subcellularLocation>
        <location evidence="7">Nucleus</location>
    </subcellularLocation>
    <subcellularLocation>
        <location evidence="7">Chromosome</location>
        <location evidence="7">Centromere</location>
        <location evidence="7">Kinetochore</location>
    </subcellularLocation>
</comment>
<dbReference type="InterPro" id="IPR031361">
    <property type="entry name" value="Kre28"/>
</dbReference>
<organism evidence="8 9">
    <name type="scientific">Maudiozyma saulgeensis</name>
    <dbReference type="NCBI Taxonomy" id="1789683"/>
    <lineage>
        <taxon>Eukaryota</taxon>
        <taxon>Fungi</taxon>
        <taxon>Dikarya</taxon>
        <taxon>Ascomycota</taxon>
        <taxon>Saccharomycotina</taxon>
        <taxon>Saccharomycetes</taxon>
        <taxon>Saccharomycetales</taxon>
        <taxon>Saccharomycetaceae</taxon>
        <taxon>Maudiozyma</taxon>
    </lineage>
</organism>
<keyword evidence="3 7" id="KW-0995">Kinetochore</keyword>
<evidence type="ECO:0000256" key="2">
    <source>
        <dbReference type="ARBA" id="ARBA00022454"/>
    </source>
</evidence>
<dbReference type="GO" id="GO:0005634">
    <property type="term" value="C:nucleus"/>
    <property type="evidence" value="ECO:0007669"/>
    <property type="project" value="UniProtKB-SubCell"/>
</dbReference>
<dbReference type="AlphaFoldDB" id="A0A1X7R7F1"/>
<dbReference type="OrthoDB" id="4065660at2759"/>
<dbReference type="EMBL" id="FXLY01000008">
    <property type="protein sequence ID" value="SMN21389.1"/>
    <property type="molecule type" value="Genomic_DNA"/>
</dbReference>
<keyword evidence="5 7" id="KW-0539">Nucleus</keyword>
<protein>
    <recommendedName>
        <fullName evidence="7">Spindle pole body component KRE28</fullName>
    </recommendedName>
</protein>
<comment type="similarity">
    <text evidence="1 7">Belongs to the KRE28 family.</text>
</comment>
<dbReference type="STRING" id="1789683.A0A1X7R7F1"/>
<evidence type="ECO:0000256" key="1">
    <source>
        <dbReference type="ARBA" id="ARBA00006965"/>
    </source>
</evidence>
<accession>A0A1X7R7F1</accession>
<evidence type="ECO:0000256" key="7">
    <source>
        <dbReference type="RuleBase" id="RU362143"/>
    </source>
</evidence>
<gene>
    <name evidence="7" type="primary">KRE28</name>
    <name evidence="8" type="ORF">KASA_0K00297G</name>
</gene>
<keyword evidence="4" id="KW-0175">Coiled coil</keyword>
<dbReference type="Pfam" id="PF17097">
    <property type="entry name" value="Kre28"/>
    <property type="match status" value="1"/>
</dbReference>
<reference evidence="8 9" key="1">
    <citation type="submission" date="2017-04" db="EMBL/GenBank/DDBJ databases">
        <authorList>
            <person name="Afonso C.L."/>
            <person name="Miller P.J."/>
            <person name="Scott M.A."/>
            <person name="Spackman E."/>
            <person name="Goraichik I."/>
            <person name="Dimitrov K.M."/>
            <person name="Suarez D.L."/>
            <person name="Swayne D.E."/>
        </authorList>
    </citation>
    <scope>NUCLEOTIDE SEQUENCE [LARGE SCALE GENOMIC DNA]</scope>
</reference>
<evidence type="ECO:0000313" key="9">
    <source>
        <dbReference type="Proteomes" id="UP000196158"/>
    </source>
</evidence>
<evidence type="ECO:0000256" key="4">
    <source>
        <dbReference type="ARBA" id="ARBA00023054"/>
    </source>
</evidence>
<name>A0A1X7R7F1_9SACH</name>
<comment type="function">
    <text evidence="7">Acts as a component of the outer kinetochore KNL1 complex that facilitates microtubule-kinetochore interactions and the spindle assembly checkpoint. Kinetochores, consisting of a centromere-associated inner segment and a microtubule-contacting outer segment, play a crucial role in chromosome segregation by mediating the physical connection between centromeric DNA and spindle microtubules. The outer kinetochore is made up of the ten-subunit KMN network, comprising the MIS12, NDC80 and KNL1 complexes, and auxiliary microtubule-associated components; together they connect the outer kinetochore with the inner kinetochore, bind microtubules, and mediate interactions with mitotic checkpoint proteins that delay anaphase until chromosomes are bioriented on the spindle.</text>
</comment>
<evidence type="ECO:0000256" key="6">
    <source>
        <dbReference type="ARBA" id="ARBA00023328"/>
    </source>
</evidence>
<keyword evidence="2 7" id="KW-0158">Chromosome</keyword>
<evidence type="ECO:0000256" key="3">
    <source>
        <dbReference type="ARBA" id="ARBA00022838"/>
    </source>
</evidence>
<keyword evidence="9" id="KW-1185">Reference proteome</keyword>